<feature type="region of interest" description="Disordered" evidence="2">
    <location>
        <begin position="397"/>
        <end position="419"/>
    </location>
</feature>
<dbReference type="RefSeq" id="WP_264946674.1">
    <property type="nucleotide sequence ID" value="NZ_JAPDRA010000020.1"/>
</dbReference>
<evidence type="ECO:0000313" key="3">
    <source>
        <dbReference type="EMBL" id="MFD0948766.1"/>
    </source>
</evidence>
<keyword evidence="1" id="KW-0175">Coiled coil</keyword>
<feature type="coiled-coil region" evidence="1">
    <location>
        <begin position="235"/>
        <end position="271"/>
    </location>
</feature>
<evidence type="ECO:0008006" key="5">
    <source>
        <dbReference type="Google" id="ProtNLM"/>
    </source>
</evidence>
<comment type="caution">
    <text evidence="3">The sequence shown here is derived from an EMBL/GenBank/DDBJ whole genome shotgun (WGS) entry which is preliminary data.</text>
</comment>
<feature type="region of interest" description="Disordered" evidence="2">
    <location>
        <begin position="297"/>
        <end position="320"/>
    </location>
</feature>
<protein>
    <recommendedName>
        <fullName evidence="5">DUF4878 domain-containing protein</fullName>
    </recommendedName>
</protein>
<name>A0ABW3HBA4_9SPHN</name>
<keyword evidence="4" id="KW-1185">Reference proteome</keyword>
<reference evidence="4" key="1">
    <citation type="journal article" date="2019" name="Int. J. Syst. Evol. Microbiol.">
        <title>The Global Catalogue of Microorganisms (GCM) 10K type strain sequencing project: providing services to taxonomists for standard genome sequencing and annotation.</title>
        <authorList>
            <consortium name="The Broad Institute Genomics Platform"/>
            <consortium name="The Broad Institute Genome Sequencing Center for Infectious Disease"/>
            <person name="Wu L."/>
            <person name="Ma J."/>
        </authorList>
    </citation>
    <scope>NUCLEOTIDE SEQUENCE [LARGE SCALE GENOMIC DNA]</scope>
    <source>
        <strain evidence="4">CCUG 62982</strain>
    </source>
</reference>
<dbReference type="Proteomes" id="UP001596977">
    <property type="component" value="Unassembled WGS sequence"/>
</dbReference>
<gene>
    <name evidence="3" type="ORF">ACFQ1E_20690</name>
</gene>
<dbReference type="EMBL" id="JBHTJG010000019">
    <property type="protein sequence ID" value="MFD0948766.1"/>
    <property type="molecule type" value="Genomic_DNA"/>
</dbReference>
<evidence type="ECO:0000256" key="1">
    <source>
        <dbReference type="SAM" id="Coils"/>
    </source>
</evidence>
<evidence type="ECO:0000256" key="2">
    <source>
        <dbReference type="SAM" id="MobiDB-lite"/>
    </source>
</evidence>
<evidence type="ECO:0000313" key="4">
    <source>
        <dbReference type="Proteomes" id="UP001596977"/>
    </source>
</evidence>
<organism evidence="3 4">
    <name type="scientific">Sphingomonas canadensis</name>
    <dbReference type="NCBI Taxonomy" id="1219257"/>
    <lineage>
        <taxon>Bacteria</taxon>
        <taxon>Pseudomonadati</taxon>
        <taxon>Pseudomonadota</taxon>
        <taxon>Alphaproteobacteria</taxon>
        <taxon>Sphingomonadales</taxon>
        <taxon>Sphingomonadaceae</taxon>
        <taxon>Sphingomonas</taxon>
    </lineage>
</organism>
<sequence>MLLTCLFGKLANIEAVAAGPNGRDARLSQESCDWAGIPESYALQPGEELIRISRHWLGDQIWTWIGVYRQAYAKGSTRAASFYGGAVLCSGDRVVGSETLAYLKETADALRGAALRSAVNGDPVPTGSLIFSRSISRIDPSVDAQVRSQLDPQPLVEGETGLDPSGIAKAFIAIPAGISDEELGALIDEAQVGFEFSTDSTLYLSAAPRLLGVAEGSAIVTGAAVYSPNQYKAARARAIADARAEEERIEAERLEAERIEAERQAALAEQPEQVESVFSTGPGIADSMSPEPALRAWTPTQANRPSGTDPRRPRVATSSDGQVAVGEVERLVREQLRQTLPALVEEQFREQMKGASLQFTRRQWLENGTVAAIVLLLLIIAVQIQIWIVRPSNTPPVENQTAGADNVTPPKNLPAEDSFASPEKVVTSYFADLRNGKFEQAALRWEPAKNAQTLGTAYSNKYERYDSPRVQDARVSAGSVDVRILVSGVQKPNLSFSDVPVTVTVKRTADGGGWRITGTAFGNGYQANLADPDRAIVTASQ</sequence>
<accession>A0ABW3HBA4</accession>
<proteinExistence type="predicted"/>